<evidence type="ECO:0000313" key="3">
    <source>
        <dbReference type="Proteomes" id="UP000319298"/>
    </source>
</evidence>
<dbReference type="PANTHER" id="PTHR36505:SF1">
    <property type="entry name" value="BLR1072 PROTEIN"/>
    <property type="match status" value="1"/>
</dbReference>
<dbReference type="Pfam" id="PF05239">
    <property type="entry name" value="PRC"/>
    <property type="match status" value="1"/>
</dbReference>
<keyword evidence="3" id="KW-1185">Reference proteome</keyword>
<dbReference type="InterPro" id="IPR027275">
    <property type="entry name" value="PRC-brl_dom"/>
</dbReference>
<reference evidence="3" key="1">
    <citation type="submission" date="2019-06" db="EMBL/GenBank/DDBJ databases">
        <title>Whole-Genome Sequence of Bradyrhizobium sp. 3 Strain 65S1MB.</title>
        <authorList>
            <person name="Bromfield E.S.P."/>
            <person name="Cloutier S."/>
            <person name="Nguyen H.D.T."/>
        </authorList>
    </citation>
    <scope>NUCLEOTIDE SEQUENCE [LARGE SCALE GENOMIC DNA]</scope>
    <source>
        <strain evidence="3">65S1MB</strain>
    </source>
</reference>
<sequence>MQPVIFRDVVSAKAGWTFERDGECTMRVAVLLATAATIALGSAAWAASNNDNAAQPTNVRQDMMQTLQKSGYKDIRLAPTSFDVQAVDSDGNPVRMSIGPDHFAEMITVRDIHQTAADTSSNAARPSTAGDYVTVQQSDDLASKLIGLDVYNNDNKDIGTIKDIALDQSGRANAYILSVGGFLGMGEHYVAVSPSAVHVTYKDNKWHAGMNATADQLKAAAEFKYSGRWAGSVI</sequence>
<dbReference type="PANTHER" id="PTHR36505">
    <property type="entry name" value="BLR1072 PROTEIN"/>
    <property type="match status" value="1"/>
</dbReference>
<dbReference type="SUPFAM" id="SSF50346">
    <property type="entry name" value="PRC-barrel domain"/>
    <property type="match status" value="1"/>
</dbReference>
<name>A0ABZ2F0I7_9BRAD</name>
<dbReference type="RefSeq" id="WP_244621113.1">
    <property type="nucleotide sequence ID" value="NZ_CP041090.2"/>
</dbReference>
<accession>A0ABZ2F0I7</accession>
<gene>
    <name evidence="2" type="ORF">FJN17_34720</name>
</gene>
<organism evidence="2 3">
    <name type="scientific">Bradyrhizobium symbiodeficiens</name>
    <dbReference type="NCBI Taxonomy" id="1404367"/>
    <lineage>
        <taxon>Bacteria</taxon>
        <taxon>Pseudomonadati</taxon>
        <taxon>Pseudomonadota</taxon>
        <taxon>Alphaproteobacteria</taxon>
        <taxon>Hyphomicrobiales</taxon>
        <taxon>Nitrobacteraceae</taxon>
        <taxon>Bradyrhizobium</taxon>
    </lineage>
</organism>
<protein>
    <submittedName>
        <fullName evidence="2">PRC-barrel domain-containing protein</fullName>
    </submittedName>
</protein>
<reference evidence="2 3" key="2">
    <citation type="journal article" date="2020" name="Int. J. Syst. Evol. Microbiol.">
        <title>Description and complete genome sequences of Bradyrhizobium symbiodeficiens sp. nov., a non-symbiotic bacterium associated with legumes native to Canada.</title>
        <authorList>
            <person name="Bromfield E.S.P."/>
            <person name="Cloutier S."/>
            <person name="Nguyen H.D.T."/>
        </authorList>
    </citation>
    <scope>NUCLEOTIDE SEQUENCE [LARGE SCALE GENOMIC DNA]</scope>
    <source>
        <strain evidence="2 3">65S1MB</strain>
    </source>
</reference>
<evidence type="ECO:0000313" key="2">
    <source>
        <dbReference type="EMBL" id="WWE88734.1"/>
    </source>
</evidence>
<dbReference type="InterPro" id="IPR011033">
    <property type="entry name" value="PRC_barrel-like_sf"/>
</dbReference>
<dbReference type="Gene3D" id="2.30.30.240">
    <property type="entry name" value="PRC-barrel domain"/>
    <property type="match status" value="1"/>
</dbReference>
<feature type="domain" description="PRC-barrel" evidence="1">
    <location>
        <begin position="142"/>
        <end position="195"/>
    </location>
</feature>
<proteinExistence type="predicted"/>
<dbReference type="EMBL" id="CP041090">
    <property type="protein sequence ID" value="WWE88734.1"/>
    <property type="molecule type" value="Genomic_DNA"/>
</dbReference>
<dbReference type="Proteomes" id="UP000319298">
    <property type="component" value="Chromosome"/>
</dbReference>
<evidence type="ECO:0000259" key="1">
    <source>
        <dbReference type="Pfam" id="PF05239"/>
    </source>
</evidence>